<protein>
    <submittedName>
        <fullName evidence="4">LPXTG-motif cell wall-anchored protein</fullName>
    </submittedName>
</protein>
<keyword evidence="2" id="KW-1133">Transmembrane helix</keyword>
<comment type="caution">
    <text evidence="4">The sequence shown here is derived from an EMBL/GenBank/DDBJ whole genome shotgun (WGS) entry which is preliminary data.</text>
</comment>
<sequence length="210" mass="21276">MQFARTVGAVISVAAAIVATGLITTLPASAHNKTVWAKCVDEKAVLHVDLTAYASEGNQLTVTVDGKELEQRTFGADYSRQYDGGDATVPHSFKVVVKASDSDTYSFTKGNNGELDVPACVESVPTSSSSSSQTTTTTTTSPTSETSTPSSAPSSSDVAPTVTTTSAAAVPAEGGLANTGASIAIPLVIGLVLLGGGAAVLLVQRRRAKA</sequence>
<keyword evidence="3" id="KW-0732">Signal</keyword>
<feature type="signal peptide" evidence="3">
    <location>
        <begin position="1"/>
        <end position="30"/>
    </location>
</feature>
<feature type="chain" id="PRO_5032461409" evidence="3">
    <location>
        <begin position="31"/>
        <end position="210"/>
    </location>
</feature>
<reference evidence="4 5" key="1">
    <citation type="submission" date="2020-08" db="EMBL/GenBank/DDBJ databases">
        <title>Genomic Encyclopedia of Type Strains, Phase III (KMG-III): the genomes of soil and plant-associated and newly described type strains.</title>
        <authorList>
            <person name="Whitman W."/>
        </authorList>
    </citation>
    <scope>NUCLEOTIDE SEQUENCE [LARGE SCALE GENOMIC DNA]</scope>
    <source>
        <strain evidence="4 5">CECT 8640</strain>
    </source>
</reference>
<accession>A0A841CUV7</accession>
<evidence type="ECO:0000256" key="1">
    <source>
        <dbReference type="SAM" id="MobiDB-lite"/>
    </source>
</evidence>
<dbReference type="EMBL" id="JACHJN010000010">
    <property type="protein sequence ID" value="MBB5959196.1"/>
    <property type="molecule type" value="Genomic_DNA"/>
</dbReference>
<feature type="transmembrane region" description="Helical" evidence="2">
    <location>
        <begin position="183"/>
        <end position="203"/>
    </location>
</feature>
<proteinExistence type="predicted"/>
<evidence type="ECO:0000256" key="3">
    <source>
        <dbReference type="SAM" id="SignalP"/>
    </source>
</evidence>
<name>A0A841CUV7_9PSEU</name>
<evidence type="ECO:0000313" key="5">
    <source>
        <dbReference type="Proteomes" id="UP000547510"/>
    </source>
</evidence>
<evidence type="ECO:0000313" key="4">
    <source>
        <dbReference type="EMBL" id="MBB5959196.1"/>
    </source>
</evidence>
<gene>
    <name evidence="4" type="ORF">FHS29_005816</name>
</gene>
<keyword evidence="2" id="KW-0472">Membrane</keyword>
<dbReference type="NCBIfam" id="TIGR01167">
    <property type="entry name" value="LPXTG_anchor"/>
    <property type="match status" value="1"/>
</dbReference>
<keyword evidence="5" id="KW-1185">Reference proteome</keyword>
<feature type="region of interest" description="Disordered" evidence="1">
    <location>
        <begin position="116"/>
        <end position="160"/>
    </location>
</feature>
<organism evidence="4 5">
    <name type="scientific">Saccharothrix tamanrassetensis</name>
    <dbReference type="NCBI Taxonomy" id="1051531"/>
    <lineage>
        <taxon>Bacteria</taxon>
        <taxon>Bacillati</taxon>
        <taxon>Actinomycetota</taxon>
        <taxon>Actinomycetes</taxon>
        <taxon>Pseudonocardiales</taxon>
        <taxon>Pseudonocardiaceae</taxon>
        <taxon>Saccharothrix</taxon>
    </lineage>
</organism>
<dbReference type="Proteomes" id="UP000547510">
    <property type="component" value="Unassembled WGS sequence"/>
</dbReference>
<evidence type="ECO:0000256" key="2">
    <source>
        <dbReference type="SAM" id="Phobius"/>
    </source>
</evidence>
<dbReference type="RefSeq" id="WP_184695839.1">
    <property type="nucleotide sequence ID" value="NZ_JACHJN010000010.1"/>
</dbReference>
<dbReference type="AlphaFoldDB" id="A0A841CUV7"/>
<feature type="compositionally biased region" description="Low complexity" evidence="1">
    <location>
        <begin position="123"/>
        <end position="160"/>
    </location>
</feature>
<keyword evidence="2" id="KW-0812">Transmembrane</keyword>